<feature type="domain" description="C2H2-type" evidence="3">
    <location>
        <begin position="568"/>
        <end position="598"/>
    </location>
</feature>
<dbReference type="GO" id="GO:0006357">
    <property type="term" value="P:regulation of transcription by RNA polymerase II"/>
    <property type="evidence" value="ECO:0007669"/>
    <property type="project" value="TreeGrafter"/>
</dbReference>
<evidence type="ECO:0000256" key="1">
    <source>
        <dbReference type="PROSITE-ProRule" id="PRU00042"/>
    </source>
</evidence>
<feature type="region of interest" description="Disordered" evidence="2">
    <location>
        <begin position="189"/>
        <end position="265"/>
    </location>
</feature>
<dbReference type="InterPro" id="IPR036236">
    <property type="entry name" value="Znf_C2H2_sf"/>
</dbReference>
<keyword evidence="1" id="KW-0862">Zinc</keyword>
<feature type="compositionally biased region" description="Polar residues" evidence="2">
    <location>
        <begin position="224"/>
        <end position="265"/>
    </location>
</feature>
<feature type="region of interest" description="Disordered" evidence="2">
    <location>
        <begin position="1"/>
        <end position="95"/>
    </location>
</feature>
<dbReference type="Proteomes" id="UP000024837">
    <property type="component" value="Unassembled WGS sequence"/>
</dbReference>
<dbReference type="SUPFAM" id="SSF57667">
    <property type="entry name" value="beta-beta-alpha zinc fingers"/>
    <property type="match status" value="1"/>
</dbReference>
<evidence type="ECO:0000259" key="3">
    <source>
        <dbReference type="PROSITE" id="PS50157"/>
    </source>
</evidence>
<evidence type="ECO:0000256" key="2">
    <source>
        <dbReference type="SAM" id="MobiDB-lite"/>
    </source>
</evidence>
<dbReference type="GO" id="GO:0008270">
    <property type="term" value="F:zinc ion binding"/>
    <property type="evidence" value="ECO:0007669"/>
    <property type="project" value="UniProtKB-KW"/>
</dbReference>
<evidence type="ECO:0000313" key="5">
    <source>
        <dbReference type="Proteomes" id="UP000024837"/>
    </source>
</evidence>
<dbReference type="PROSITE" id="PS00028">
    <property type="entry name" value="ZINC_FINGER_C2H2_1"/>
    <property type="match status" value="1"/>
</dbReference>
<dbReference type="InterPro" id="IPR013087">
    <property type="entry name" value="Znf_C2H2_type"/>
</dbReference>
<accession>W7IAP3</accession>
<feature type="region of interest" description="Disordered" evidence="2">
    <location>
        <begin position="350"/>
        <end position="391"/>
    </location>
</feature>
<dbReference type="Gene3D" id="3.30.160.60">
    <property type="entry name" value="Classic Zinc Finger"/>
    <property type="match status" value="2"/>
</dbReference>
<dbReference type="SMART" id="SM00355">
    <property type="entry name" value="ZnF_C2H2"/>
    <property type="match status" value="3"/>
</dbReference>
<organism evidence="4 5">
    <name type="scientific">Drechslerella stenobrocha 248</name>
    <dbReference type="NCBI Taxonomy" id="1043628"/>
    <lineage>
        <taxon>Eukaryota</taxon>
        <taxon>Fungi</taxon>
        <taxon>Dikarya</taxon>
        <taxon>Ascomycota</taxon>
        <taxon>Pezizomycotina</taxon>
        <taxon>Orbiliomycetes</taxon>
        <taxon>Orbiliales</taxon>
        <taxon>Orbiliaceae</taxon>
        <taxon>Drechslerella</taxon>
    </lineage>
</organism>
<dbReference type="AlphaFoldDB" id="W7IAP3"/>
<reference evidence="4 5" key="1">
    <citation type="submission" date="2013-05" db="EMBL/GenBank/DDBJ databases">
        <title>Drechslerella stenobrocha genome reveals carnivorous origination and mechanical trapping mechanism of predatory fungi.</title>
        <authorList>
            <person name="Liu X."/>
            <person name="Zhang W."/>
            <person name="Liu K."/>
        </authorList>
    </citation>
    <scope>NUCLEOTIDE SEQUENCE [LARGE SCALE GENOMIC DNA]</scope>
    <source>
        <strain evidence="4 5">248</strain>
    </source>
</reference>
<feature type="region of interest" description="Disordered" evidence="2">
    <location>
        <begin position="443"/>
        <end position="476"/>
    </location>
</feature>
<feature type="compositionally biased region" description="Polar residues" evidence="2">
    <location>
        <begin position="1"/>
        <end position="12"/>
    </location>
</feature>
<feature type="compositionally biased region" description="Low complexity" evidence="2">
    <location>
        <begin position="77"/>
        <end position="95"/>
    </location>
</feature>
<dbReference type="GO" id="GO:0005634">
    <property type="term" value="C:nucleus"/>
    <property type="evidence" value="ECO:0007669"/>
    <property type="project" value="TreeGrafter"/>
</dbReference>
<dbReference type="PROSITE" id="PS50157">
    <property type="entry name" value="ZINC_FINGER_C2H2_2"/>
    <property type="match status" value="1"/>
</dbReference>
<keyword evidence="5" id="KW-1185">Reference proteome</keyword>
<proteinExistence type="predicted"/>
<dbReference type="HOGENOM" id="CLU_420465_0_0_1"/>
<gene>
    <name evidence="4" type="ORF">DRE_04714</name>
</gene>
<protein>
    <recommendedName>
        <fullName evidence="3">C2H2-type domain-containing protein</fullName>
    </recommendedName>
</protein>
<feature type="compositionally biased region" description="Polar residues" evidence="2">
    <location>
        <begin position="351"/>
        <end position="364"/>
    </location>
</feature>
<name>W7IAP3_9PEZI</name>
<dbReference type="PANTHER" id="PTHR46179:SF19">
    <property type="entry name" value="C2H2 FINGER DOMAIN TRANSCRIPTION FACTOR (EUROFUNG)-RELATED"/>
    <property type="match status" value="1"/>
</dbReference>
<keyword evidence="1" id="KW-0479">Metal-binding</keyword>
<dbReference type="PANTHER" id="PTHR46179">
    <property type="entry name" value="ZINC FINGER PROTEIN"/>
    <property type="match status" value="1"/>
</dbReference>
<keyword evidence="1" id="KW-0863">Zinc-finger</keyword>
<dbReference type="EMBL" id="KI966421">
    <property type="protein sequence ID" value="EWC46140.1"/>
    <property type="molecule type" value="Genomic_DNA"/>
</dbReference>
<sequence>MMTFSPPSYHSNSLDRHHSLALKSKSRPQIQMHPRAFYGAPSGPAGSRANPRSLPPHISLQRPSEPASPATVATTISSSHSTPSPSPSNMPASISNADFTLFDDPLMPLDHDGPVAAKFPSSSSSSATALVISSSSASDISSGLTAYAPNTFPIIVPHDLPYSYSQSAMYSNYSPRGSDAFYALARDDQRQHQPANSYLHRPPASHSHLRNIDVESIENVPALSPTSRRQTNFLQPTTPTSPNLPSGSDTVAQNPRYPSTSSSCEGNHPSINMWLDDYLQEASDLHSAMPRLGRTYSDAVQDELYDPEPARHIDNYMSSTARPQKKPTAWFGAPELKSEPTHSFPRIFHEAQQQHQQDARSPQHYTAGDRSPFRRTSPFHPTNTANLPHSLNKQNQLAIALALSERARKEAEQTVVPKTISPRDSLLEYGEQDSQQNQVALFPPLDDNRLTGDDSVSNVGSLHAASSHDGSDLDGFQSMETSRRASMANSTVSSHLDMPRFGYTQQPPFEAISASAYYYPDTTTTSLSPSSLALSGAPGVYIKEEMMGNDDSHNIPRPLDTSANTGTYTCAHSGCGQRFTTSTKLQKHRREAHRKSVPSGNSVSTAAAVACRNAQPGPHRCMRVNPSTSKPCNTVFSRPYDLTRHEDTIHNTAKAKVRCEICDDDKFFSRSDALVRHRRVKHGIN</sequence>
<evidence type="ECO:0000313" key="4">
    <source>
        <dbReference type="EMBL" id="EWC46140.1"/>
    </source>
</evidence>
<dbReference type="InterPro" id="IPR051061">
    <property type="entry name" value="Zinc_finger_trans_reg"/>
</dbReference>
<feature type="compositionally biased region" description="Polar residues" evidence="2">
    <location>
        <begin position="379"/>
        <end position="391"/>
    </location>
</feature>
<dbReference type="OrthoDB" id="7295497at2759"/>
<dbReference type="Pfam" id="PF00096">
    <property type="entry name" value="zf-C2H2"/>
    <property type="match status" value="2"/>
</dbReference>